<dbReference type="PROSITE" id="PS00870">
    <property type="entry name" value="CLPAB_1"/>
    <property type="match status" value="1"/>
</dbReference>
<dbReference type="GO" id="GO:0005737">
    <property type="term" value="C:cytoplasm"/>
    <property type="evidence" value="ECO:0007669"/>
    <property type="project" value="TreeGrafter"/>
</dbReference>
<proteinExistence type="predicted"/>
<name>A0AAD5ISY8_ACENE</name>
<keyword evidence="3" id="KW-0143">Chaperone</keyword>
<dbReference type="SUPFAM" id="SSF52540">
    <property type="entry name" value="P-loop containing nucleoside triphosphate hydrolases"/>
    <property type="match status" value="2"/>
</dbReference>
<dbReference type="EMBL" id="JAJSOW010000102">
    <property type="protein sequence ID" value="KAI9176753.1"/>
    <property type="molecule type" value="Genomic_DNA"/>
</dbReference>
<evidence type="ECO:0000256" key="1">
    <source>
        <dbReference type="ARBA" id="ARBA00022741"/>
    </source>
</evidence>
<comment type="caution">
    <text evidence="5">The sequence shown here is derived from an EMBL/GenBank/DDBJ whole genome shotgun (WGS) entry which is preliminary data.</text>
</comment>
<dbReference type="PANTHER" id="PTHR11638">
    <property type="entry name" value="ATP-DEPENDENT CLP PROTEASE"/>
    <property type="match status" value="1"/>
</dbReference>
<evidence type="ECO:0000256" key="2">
    <source>
        <dbReference type="ARBA" id="ARBA00022840"/>
    </source>
</evidence>
<reference evidence="5" key="1">
    <citation type="journal article" date="2022" name="Plant J.">
        <title>Strategies of tolerance reflected in two North American maple genomes.</title>
        <authorList>
            <person name="McEvoy S.L."/>
            <person name="Sezen U.U."/>
            <person name="Trouern-Trend A."/>
            <person name="McMahon S.M."/>
            <person name="Schaberg P.G."/>
            <person name="Yang J."/>
            <person name="Wegrzyn J.L."/>
            <person name="Swenson N.G."/>
        </authorList>
    </citation>
    <scope>NUCLEOTIDE SEQUENCE</scope>
    <source>
        <strain evidence="5">91603</strain>
    </source>
</reference>
<dbReference type="Gene3D" id="3.40.50.300">
    <property type="entry name" value="P-loop containing nucleotide triphosphate hydrolases"/>
    <property type="match status" value="2"/>
</dbReference>
<dbReference type="PANTHER" id="PTHR11638:SF189">
    <property type="entry name" value="CLP R DOMAIN-CONTAINING PROTEIN"/>
    <property type="match status" value="1"/>
</dbReference>
<keyword evidence="2" id="KW-0067">ATP-binding</keyword>
<dbReference type="GO" id="GO:0016887">
    <property type="term" value="F:ATP hydrolysis activity"/>
    <property type="evidence" value="ECO:0007669"/>
    <property type="project" value="TreeGrafter"/>
</dbReference>
<dbReference type="InterPro" id="IPR027417">
    <property type="entry name" value="P-loop_NTPase"/>
</dbReference>
<dbReference type="InterPro" id="IPR050130">
    <property type="entry name" value="ClpA_ClpB"/>
</dbReference>
<keyword evidence="1" id="KW-0547">Nucleotide-binding</keyword>
<dbReference type="GO" id="GO:0034605">
    <property type="term" value="P:cellular response to heat"/>
    <property type="evidence" value="ECO:0007669"/>
    <property type="project" value="TreeGrafter"/>
</dbReference>
<keyword evidence="6" id="KW-1185">Reference proteome</keyword>
<evidence type="ECO:0000259" key="4">
    <source>
        <dbReference type="Pfam" id="PF17871"/>
    </source>
</evidence>
<feature type="domain" description="ClpA/ClpB AAA lid" evidence="4">
    <location>
        <begin position="103"/>
        <end position="172"/>
    </location>
</feature>
<gene>
    <name evidence="5" type="ORF">LWI28_006740</name>
</gene>
<dbReference type="AlphaFoldDB" id="A0AAD5ISY8"/>
<dbReference type="Gene3D" id="1.10.8.60">
    <property type="match status" value="1"/>
</dbReference>
<dbReference type="Pfam" id="PF17871">
    <property type="entry name" value="AAA_lid_9"/>
    <property type="match status" value="1"/>
</dbReference>
<accession>A0AAD5ISY8</accession>
<dbReference type="Proteomes" id="UP001064489">
    <property type="component" value="Chromosome 5"/>
</dbReference>
<dbReference type="InterPro" id="IPR041546">
    <property type="entry name" value="ClpA/ClpB_AAA_lid"/>
</dbReference>
<evidence type="ECO:0000313" key="6">
    <source>
        <dbReference type="Proteomes" id="UP001064489"/>
    </source>
</evidence>
<evidence type="ECO:0000313" key="5">
    <source>
        <dbReference type="EMBL" id="KAI9176753.1"/>
    </source>
</evidence>
<protein>
    <recommendedName>
        <fullName evidence="4">ClpA/ClpB AAA lid domain-containing protein</fullName>
    </recommendedName>
</protein>
<reference evidence="5" key="2">
    <citation type="submission" date="2023-02" db="EMBL/GenBank/DDBJ databases">
        <authorList>
            <person name="Swenson N.G."/>
            <person name="Wegrzyn J.L."/>
            <person name="Mcevoy S.L."/>
        </authorList>
    </citation>
    <scope>NUCLEOTIDE SEQUENCE</scope>
    <source>
        <strain evidence="5">91603</strain>
        <tissue evidence="5">Leaf</tissue>
    </source>
</reference>
<organism evidence="5 6">
    <name type="scientific">Acer negundo</name>
    <name type="common">Box elder</name>
    <dbReference type="NCBI Taxonomy" id="4023"/>
    <lineage>
        <taxon>Eukaryota</taxon>
        <taxon>Viridiplantae</taxon>
        <taxon>Streptophyta</taxon>
        <taxon>Embryophyta</taxon>
        <taxon>Tracheophyta</taxon>
        <taxon>Spermatophyta</taxon>
        <taxon>Magnoliopsida</taxon>
        <taxon>eudicotyledons</taxon>
        <taxon>Gunneridae</taxon>
        <taxon>Pentapetalae</taxon>
        <taxon>rosids</taxon>
        <taxon>malvids</taxon>
        <taxon>Sapindales</taxon>
        <taxon>Sapindaceae</taxon>
        <taxon>Hippocastanoideae</taxon>
        <taxon>Acereae</taxon>
        <taxon>Acer</taxon>
    </lineage>
</organism>
<dbReference type="InterPro" id="IPR018368">
    <property type="entry name" value="ClpA/B_CS1"/>
</dbReference>
<evidence type="ECO:0000256" key="3">
    <source>
        <dbReference type="ARBA" id="ARBA00023186"/>
    </source>
</evidence>
<dbReference type="GO" id="GO:0005524">
    <property type="term" value="F:ATP binding"/>
    <property type="evidence" value="ECO:0007669"/>
    <property type="project" value="UniProtKB-KW"/>
</dbReference>
<sequence>MEKLEKSTLKLDTLNKYGTDLKKMAQMVFALDMGRLIAETMYHGQLEKSLMGVIDEVKQSDRGIILFIDQLHTLIGGWDLDAANIVKPALARGDLMIEVSEPSVDETIQILKGLKSKYEPYHNVRYTEKALAAAVQFDRFNPDKSIDLIDEAGSRKVLNQTKKSKVVSQVTEVDIQQMVAMLTEIPVEKISFEESHKLLQMEKALQTHIIGQPEAVEAISRAIRRARVGIRDPNRPIASFLFTGPTGVGKTELANSLAIEYLVLKKP</sequence>